<keyword evidence="1" id="KW-0812">Transmembrane</keyword>
<feature type="transmembrane region" description="Helical" evidence="1">
    <location>
        <begin position="245"/>
        <end position="267"/>
    </location>
</feature>
<dbReference type="Proteomes" id="UP000830434">
    <property type="component" value="Chromosome"/>
</dbReference>
<reference evidence="2" key="1">
    <citation type="submission" date="2022-04" db="EMBL/GenBank/DDBJ databases">
        <title>Diverse halophilic archaea isolated from saline environments.</title>
        <authorList>
            <person name="Cui H.-L."/>
        </authorList>
    </citation>
    <scope>NUCLEOTIDE SEQUENCE</scope>
    <source>
        <strain evidence="2">XZYJT40</strain>
    </source>
</reference>
<name>A0A8U0IN38_9EURY</name>
<keyword evidence="3" id="KW-1185">Reference proteome</keyword>
<evidence type="ECO:0000313" key="3">
    <source>
        <dbReference type="Proteomes" id="UP000830434"/>
    </source>
</evidence>
<protein>
    <submittedName>
        <fullName evidence="2">TIGR00341 family protein</fullName>
    </submittedName>
</protein>
<dbReference type="NCBIfam" id="TIGR00341">
    <property type="entry name" value="TIGR00341 family protein"/>
    <property type="match status" value="1"/>
</dbReference>
<organism evidence="2 3">
    <name type="scientific">Halorussus gelatinilyticus</name>
    <dbReference type="NCBI Taxonomy" id="2937524"/>
    <lineage>
        <taxon>Archaea</taxon>
        <taxon>Methanobacteriati</taxon>
        <taxon>Methanobacteriota</taxon>
        <taxon>Stenosarchaea group</taxon>
        <taxon>Halobacteria</taxon>
        <taxon>Halobacteriales</taxon>
        <taxon>Haladaptataceae</taxon>
        <taxon>Halorussus</taxon>
    </lineage>
</organism>
<keyword evidence="1" id="KW-0472">Membrane</keyword>
<keyword evidence="1" id="KW-1133">Transmembrane helix</keyword>
<dbReference type="PANTHER" id="PTHR20992">
    <property type="entry name" value="AT15442P-RELATED"/>
    <property type="match status" value="1"/>
</dbReference>
<dbReference type="AlphaFoldDB" id="A0A8U0IN38"/>
<dbReference type="EMBL" id="CP096658">
    <property type="protein sequence ID" value="UPW02158.1"/>
    <property type="molecule type" value="Genomic_DNA"/>
</dbReference>
<dbReference type="GeneID" id="72189929"/>
<dbReference type="InterPro" id="IPR005240">
    <property type="entry name" value="DUF389"/>
</dbReference>
<dbReference type="RefSeq" id="WP_248656544.1">
    <property type="nucleotide sequence ID" value="NZ_CP096658.1"/>
</dbReference>
<feature type="transmembrane region" description="Helical" evidence="1">
    <location>
        <begin position="220"/>
        <end position="238"/>
    </location>
</feature>
<evidence type="ECO:0000313" key="2">
    <source>
        <dbReference type="EMBL" id="UPW02158.1"/>
    </source>
</evidence>
<proteinExistence type="predicted"/>
<gene>
    <name evidence="2" type="ORF">M0R88_08700</name>
</gene>
<feature type="transmembrane region" description="Helical" evidence="1">
    <location>
        <begin position="319"/>
        <end position="341"/>
    </location>
</feature>
<dbReference type="KEGG" id="haxz:M0R88_08700"/>
<feature type="transmembrane region" description="Helical" evidence="1">
    <location>
        <begin position="141"/>
        <end position="163"/>
    </location>
</feature>
<dbReference type="Pfam" id="PF04087">
    <property type="entry name" value="DUF389"/>
    <property type="match status" value="1"/>
</dbReference>
<sequence length="446" mass="47739">MRLVQVSIPAGKRELVADVLDEEGVDYMLTDETSGREYTAIAYFPLPTSAVQPILDKLQDAGLGEDPHAVIIDAETDTSRQYQELERRFAEENDNPSTIAREEIRTEAREMTPEFPTFVAMTVISAVVATAGMLLDSPAVVVGSMVIAPLIGPAMGASVGTVLGDRQLFQRGVKYQFIGGFAAIGSAAVFAVIVRYGLLIPPGTDVLDISQVSGRLTPDFLSLAVAIGAGAAGVLSLASGVSVAIVGVMIAAALVPPAAAVGIAIAWQQPLAAVSSLVLVLVNILSINLSGLVVLWYLGYRPKNWFTRNETRTALFKRIGILVVLIGLLSLFLGGVTFTSIQNATFQNQAQAEVESVIGETGSPYEDARLFGTEFKAGSTLPFDRSRRVVVTVGKPPGEQYPDLAERLSERINRNTGHEIDVQVRYIEYDDDDDPDTRSGERAPEG</sequence>
<accession>A0A8U0IN38</accession>
<feature type="transmembrane region" description="Helical" evidence="1">
    <location>
        <begin position="175"/>
        <end position="200"/>
    </location>
</feature>
<feature type="transmembrane region" description="Helical" evidence="1">
    <location>
        <begin position="115"/>
        <end position="135"/>
    </location>
</feature>
<dbReference type="PANTHER" id="PTHR20992:SF9">
    <property type="entry name" value="AT15442P-RELATED"/>
    <property type="match status" value="1"/>
</dbReference>
<feature type="transmembrane region" description="Helical" evidence="1">
    <location>
        <begin position="273"/>
        <end position="298"/>
    </location>
</feature>
<evidence type="ECO:0000256" key="1">
    <source>
        <dbReference type="SAM" id="Phobius"/>
    </source>
</evidence>